<dbReference type="Proteomes" id="UP000837803">
    <property type="component" value="Unassembled WGS sequence"/>
</dbReference>
<dbReference type="EMBL" id="CAKLPZ010000001">
    <property type="protein sequence ID" value="CAH1000086.1"/>
    <property type="molecule type" value="Genomic_DNA"/>
</dbReference>
<name>A0ABM9AZ71_9BACT</name>
<accession>A0ABM9AZ71</accession>
<reference evidence="1" key="1">
    <citation type="submission" date="2021-12" db="EMBL/GenBank/DDBJ databases">
        <authorList>
            <person name="Rodrigo-Torres L."/>
            <person name="Arahal R. D."/>
            <person name="Lucena T."/>
        </authorList>
    </citation>
    <scope>NUCLEOTIDE SEQUENCE</scope>
    <source>
        <strain evidence="1">CECT 8419</strain>
    </source>
</reference>
<dbReference type="RefSeq" id="WP_238750160.1">
    <property type="nucleotide sequence ID" value="NZ_CAKLPZ010000001.1"/>
</dbReference>
<evidence type="ECO:0000313" key="1">
    <source>
        <dbReference type="EMBL" id="CAH1000086.1"/>
    </source>
</evidence>
<organism evidence="1 2">
    <name type="scientific">Neolewinella maritima</name>
    <dbReference type="NCBI Taxonomy" id="1383882"/>
    <lineage>
        <taxon>Bacteria</taxon>
        <taxon>Pseudomonadati</taxon>
        <taxon>Bacteroidota</taxon>
        <taxon>Saprospiria</taxon>
        <taxon>Saprospirales</taxon>
        <taxon>Lewinellaceae</taxon>
        <taxon>Neolewinella</taxon>
    </lineage>
</organism>
<gene>
    <name evidence="1" type="ORF">LEM8419_01252</name>
</gene>
<sequence>MRIGIFITAVLLCWGCGQDGGTSFRALDLTEYNIPVTIQAPDSARVVAGKLSGIIEDVTVKSPADRYAVQILASTAATNDMTRLKATELEAVRDNRYFERIVSEDPAGFIFENKIDTTSAFGFRYIVYQGDREIVFQNTFDGVYTLDETTAMYNSVKPTE</sequence>
<evidence type="ECO:0000313" key="2">
    <source>
        <dbReference type="Proteomes" id="UP000837803"/>
    </source>
</evidence>
<proteinExistence type="predicted"/>
<keyword evidence="2" id="KW-1185">Reference proteome</keyword>
<comment type="caution">
    <text evidence="1">The sequence shown here is derived from an EMBL/GenBank/DDBJ whole genome shotgun (WGS) entry which is preliminary data.</text>
</comment>
<protein>
    <submittedName>
        <fullName evidence="1">Uncharacterized protein</fullName>
    </submittedName>
</protein>